<evidence type="ECO:0008006" key="3">
    <source>
        <dbReference type="Google" id="ProtNLM"/>
    </source>
</evidence>
<organism evidence="1 2">
    <name type="scientific">Sediminicola luteus</name>
    <dbReference type="NCBI Taxonomy" id="319238"/>
    <lineage>
        <taxon>Bacteria</taxon>
        <taxon>Pseudomonadati</taxon>
        <taxon>Bacteroidota</taxon>
        <taxon>Flavobacteriia</taxon>
        <taxon>Flavobacteriales</taxon>
        <taxon>Flavobacteriaceae</taxon>
        <taxon>Sediminicola</taxon>
    </lineage>
</organism>
<dbReference type="AlphaFoldDB" id="A0A2A4G9E7"/>
<name>A0A2A4G9E7_9FLAO</name>
<accession>A0A2A4G9E7</accession>
<keyword evidence="2" id="KW-1185">Reference proteome</keyword>
<gene>
    <name evidence="1" type="ORF">B7P33_10045</name>
</gene>
<sequence length="169" mass="19400">MLACYELEFGTLNVYEHCVVGKMKYGALIDSSVLEYYEAVIDTHFKDKEFGYISLRENSYSINPHVYRQLHRWPNLKGIAVVDTNLRTQGIFPMEQGFYDGEMRLFEEYATAVEWIADLTKQTSIAKSKNQGYLCKEQVPCKKAPTCLLRRELNPQAFGAPENQNPISA</sequence>
<protein>
    <recommendedName>
        <fullName evidence="3">STAS/SEC14 domain-containing protein</fullName>
    </recommendedName>
</protein>
<dbReference type="RefSeq" id="WP_097440722.1">
    <property type="nucleotide sequence ID" value="NZ_KZ300476.1"/>
</dbReference>
<reference evidence="1 2" key="1">
    <citation type="submission" date="2017-04" db="EMBL/GenBank/DDBJ databases">
        <title>A new member of the family Flavobacteriaceae isolated from ascidians.</title>
        <authorList>
            <person name="Chen L."/>
        </authorList>
    </citation>
    <scope>NUCLEOTIDE SEQUENCE [LARGE SCALE GENOMIC DNA]</scope>
    <source>
        <strain evidence="1 2">HQA918</strain>
    </source>
</reference>
<proteinExistence type="predicted"/>
<evidence type="ECO:0000313" key="1">
    <source>
        <dbReference type="EMBL" id="PCE64608.1"/>
    </source>
</evidence>
<dbReference type="Proteomes" id="UP000219559">
    <property type="component" value="Unassembled WGS sequence"/>
</dbReference>
<evidence type="ECO:0000313" key="2">
    <source>
        <dbReference type="Proteomes" id="UP000219559"/>
    </source>
</evidence>
<comment type="caution">
    <text evidence="1">The sequence shown here is derived from an EMBL/GenBank/DDBJ whole genome shotgun (WGS) entry which is preliminary data.</text>
</comment>
<dbReference type="EMBL" id="NBWU01000003">
    <property type="protein sequence ID" value="PCE64608.1"/>
    <property type="molecule type" value="Genomic_DNA"/>
</dbReference>
<dbReference type="OrthoDB" id="1144359at2"/>